<keyword evidence="3" id="KW-1185">Reference proteome</keyword>
<accession>A0ABW6Y946</accession>
<evidence type="ECO:0000313" key="2">
    <source>
        <dbReference type="EMBL" id="MFF8276086.1"/>
    </source>
</evidence>
<name>A0ABW6Y946_9ACTN</name>
<evidence type="ECO:0000256" key="1">
    <source>
        <dbReference type="SAM" id="MobiDB-lite"/>
    </source>
</evidence>
<organism evidence="2 3">
    <name type="scientific">Streptomyces lateritius</name>
    <dbReference type="NCBI Taxonomy" id="67313"/>
    <lineage>
        <taxon>Bacteria</taxon>
        <taxon>Bacillati</taxon>
        <taxon>Actinomycetota</taxon>
        <taxon>Actinomycetes</taxon>
        <taxon>Kitasatosporales</taxon>
        <taxon>Streptomycetaceae</taxon>
        <taxon>Streptomyces</taxon>
    </lineage>
</organism>
<feature type="region of interest" description="Disordered" evidence="1">
    <location>
        <begin position="48"/>
        <end position="73"/>
    </location>
</feature>
<reference evidence="2 3" key="1">
    <citation type="submission" date="2024-10" db="EMBL/GenBank/DDBJ databases">
        <title>The Natural Products Discovery Center: Release of the First 8490 Sequenced Strains for Exploring Actinobacteria Biosynthetic Diversity.</title>
        <authorList>
            <person name="Kalkreuter E."/>
            <person name="Kautsar S.A."/>
            <person name="Yang D."/>
            <person name="Bader C.D."/>
            <person name="Teijaro C.N."/>
            <person name="Fluegel L."/>
            <person name="Davis C.M."/>
            <person name="Simpson J.R."/>
            <person name="Lauterbach L."/>
            <person name="Steele A.D."/>
            <person name="Gui C."/>
            <person name="Meng S."/>
            <person name="Li G."/>
            <person name="Viehrig K."/>
            <person name="Ye F."/>
            <person name="Su P."/>
            <person name="Kiefer A.F."/>
            <person name="Nichols A."/>
            <person name="Cepeda A.J."/>
            <person name="Yan W."/>
            <person name="Fan B."/>
            <person name="Jiang Y."/>
            <person name="Adhikari A."/>
            <person name="Zheng C.-J."/>
            <person name="Schuster L."/>
            <person name="Cowan T.M."/>
            <person name="Smanski M.J."/>
            <person name="Chevrette M.G."/>
            <person name="De Carvalho L.P.S."/>
            <person name="Shen B."/>
        </authorList>
    </citation>
    <scope>NUCLEOTIDE SEQUENCE [LARGE SCALE GENOMIC DNA]</scope>
    <source>
        <strain evidence="2 3">NPDC015755</strain>
    </source>
</reference>
<dbReference type="Proteomes" id="UP001603013">
    <property type="component" value="Unassembled WGS sequence"/>
</dbReference>
<dbReference type="EMBL" id="JBIBSM010000003">
    <property type="protein sequence ID" value="MFF8276086.1"/>
    <property type="molecule type" value="Genomic_DNA"/>
</dbReference>
<feature type="compositionally biased region" description="Polar residues" evidence="1">
    <location>
        <begin position="51"/>
        <end position="67"/>
    </location>
</feature>
<proteinExistence type="predicted"/>
<evidence type="ECO:0000313" key="3">
    <source>
        <dbReference type="Proteomes" id="UP001603013"/>
    </source>
</evidence>
<comment type="caution">
    <text evidence="2">The sequence shown here is derived from an EMBL/GenBank/DDBJ whole genome shotgun (WGS) entry which is preliminary data.</text>
</comment>
<sequence length="73" mass="7863">MISVLVLLGLLTAAVVLLVVKLTRRGSGSTENADGLLIEQARRGQAGADRTSFSSLAMHNVPPTMSDSYHRRR</sequence>
<dbReference type="RefSeq" id="WP_391933659.1">
    <property type="nucleotide sequence ID" value="NZ_JBIBSM010000003.1"/>
</dbReference>
<gene>
    <name evidence="2" type="ORF">ACF05T_08245</name>
</gene>
<protein>
    <submittedName>
        <fullName evidence="2">Uncharacterized protein</fullName>
    </submittedName>
</protein>